<keyword evidence="6 7" id="KW-0472">Membrane</keyword>
<protein>
    <submittedName>
        <fullName evidence="9">Sugar ABC transporter permease</fullName>
    </submittedName>
</protein>
<dbReference type="InterPro" id="IPR000515">
    <property type="entry name" value="MetI-like"/>
</dbReference>
<evidence type="ECO:0000256" key="3">
    <source>
        <dbReference type="ARBA" id="ARBA00022475"/>
    </source>
</evidence>
<gene>
    <name evidence="9" type="ORF">HYG85_15865</name>
</gene>
<dbReference type="PROSITE" id="PS50928">
    <property type="entry name" value="ABC_TM1"/>
    <property type="match status" value="1"/>
</dbReference>
<dbReference type="GO" id="GO:0005886">
    <property type="term" value="C:plasma membrane"/>
    <property type="evidence" value="ECO:0007669"/>
    <property type="project" value="UniProtKB-SubCell"/>
</dbReference>
<feature type="transmembrane region" description="Helical" evidence="7">
    <location>
        <begin position="24"/>
        <end position="47"/>
    </location>
</feature>
<dbReference type="AlphaFoldDB" id="A0A8J8SDB1"/>
<feature type="transmembrane region" description="Helical" evidence="7">
    <location>
        <begin position="173"/>
        <end position="193"/>
    </location>
</feature>
<keyword evidence="2 7" id="KW-0813">Transport</keyword>
<comment type="similarity">
    <text evidence="7">Belongs to the binding-protein-dependent transport system permease family.</text>
</comment>
<dbReference type="EMBL" id="CP058561">
    <property type="protein sequence ID" value="QUH30296.1"/>
    <property type="molecule type" value="Genomic_DNA"/>
</dbReference>
<accession>A0A8J8SDB1</accession>
<name>A0A8J8SDB1_9FIRM</name>
<dbReference type="KEGG" id="vgu:HYG85_15865"/>
<evidence type="ECO:0000256" key="7">
    <source>
        <dbReference type="RuleBase" id="RU363032"/>
    </source>
</evidence>
<feature type="domain" description="ABC transmembrane type-1" evidence="8">
    <location>
        <begin position="85"/>
        <end position="299"/>
    </location>
</feature>
<feature type="transmembrane region" description="Helical" evidence="7">
    <location>
        <begin position="278"/>
        <end position="299"/>
    </location>
</feature>
<evidence type="ECO:0000313" key="9">
    <source>
        <dbReference type="EMBL" id="QUH30296.1"/>
    </source>
</evidence>
<keyword evidence="3" id="KW-1003">Cell membrane</keyword>
<comment type="subcellular location">
    <subcellularLocation>
        <location evidence="1 7">Cell membrane</location>
        <topology evidence="1 7">Multi-pass membrane protein</topology>
    </subcellularLocation>
</comment>
<evidence type="ECO:0000313" key="10">
    <source>
        <dbReference type="Proteomes" id="UP000677305"/>
    </source>
</evidence>
<dbReference type="InterPro" id="IPR035906">
    <property type="entry name" value="MetI-like_sf"/>
</dbReference>
<reference evidence="9 10" key="1">
    <citation type="submission" date="2020-07" db="EMBL/GenBank/DDBJ databases">
        <title>Vallitalea guaymasensis genome.</title>
        <authorList>
            <person name="Postec A."/>
        </authorList>
    </citation>
    <scope>NUCLEOTIDE SEQUENCE [LARGE SCALE GENOMIC DNA]</scope>
    <source>
        <strain evidence="9 10">Ra1766G1</strain>
    </source>
</reference>
<feature type="transmembrane region" description="Helical" evidence="7">
    <location>
        <begin position="123"/>
        <end position="142"/>
    </location>
</feature>
<dbReference type="InterPro" id="IPR051393">
    <property type="entry name" value="ABC_transporter_permease"/>
</dbReference>
<evidence type="ECO:0000256" key="4">
    <source>
        <dbReference type="ARBA" id="ARBA00022692"/>
    </source>
</evidence>
<feature type="transmembrane region" description="Helical" evidence="7">
    <location>
        <begin position="231"/>
        <end position="252"/>
    </location>
</feature>
<keyword evidence="5 7" id="KW-1133">Transmembrane helix</keyword>
<dbReference type="PANTHER" id="PTHR30193:SF37">
    <property type="entry name" value="INNER MEMBRANE ABC TRANSPORTER PERMEASE PROTEIN YCJO"/>
    <property type="match status" value="1"/>
</dbReference>
<dbReference type="CDD" id="cd06261">
    <property type="entry name" value="TM_PBP2"/>
    <property type="match status" value="1"/>
</dbReference>
<keyword evidence="4 7" id="KW-0812">Transmembrane</keyword>
<dbReference type="PANTHER" id="PTHR30193">
    <property type="entry name" value="ABC TRANSPORTER PERMEASE PROTEIN"/>
    <property type="match status" value="1"/>
</dbReference>
<dbReference type="Pfam" id="PF00528">
    <property type="entry name" value="BPD_transp_1"/>
    <property type="match status" value="1"/>
</dbReference>
<organism evidence="9 10">
    <name type="scientific">Vallitalea guaymasensis</name>
    <dbReference type="NCBI Taxonomy" id="1185412"/>
    <lineage>
        <taxon>Bacteria</taxon>
        <taxon>Bacillati</taxon>
        <taxon>Bacillota</taxon>
        <taxon>Clostridia</taxon>
        <taxon>Lachnospirales</taxon>
        <taxon>Vallitaleaceae</taxon>
        <taxon>Vallitalea</taxon>
    </lineage>
</organism>
<evidence type="ECO:0000256" key="6">
    <source>
        <dbReference type="ARBA" id="ARBA00023136"/>
    </source>
</evidence>
<evidence type="ECO:0000259" key="8">
    <source>
        <dbReference type="PROSITE" id="PS50928"/>
    </source>
</evidence>
<keyword evidence="10" id="KW-1185">Reference proteome</keyword>
<evidence type="ECO:0000256" key="1">
    <source>
        <dbReference type="ARBA" id="ARBA00004651"/>
    </source>
</evidence>
<dbReference type="Proteomes" id="UP000677305">
    <property type="component" value="Chromosome"/>
</dbReference>
<proteinExistence type="inferred from homology"/>
<dbReference type="GO" id="GO:0055085">
    <property type="term" value="P:transmembrane transport"/>
    <property type="evidence" value="ECO:0007669"/>
    <property type="project" value="InterPro"/>
</dbReference>
<feature type="transmembrane region" description="Helical" evidence="7">
    <location>
        <begin position="89"/>
        <end position="111"/>
    </location>
</feature>
<evidence type="ECO:0000256" key="5">
    <source>
        <dbReference type="ARBA" id="ARBA00022989"/>
    </source>
</evidence>
<dbReference type="SUPFAM" id="SSF161098">
    <property type="entry name" value="MetI-like"/>
    <property type="match status" value="1"/>
</dbReference>
<evidence type="ECO:0000256" key="2">
    <source>
        <dbReference type="ARBA" id="ARBA00022448"/>
    </source>
</evidence>
<sequence length="309" mass="34786">MVGVNPRPKSLKGDYMKKFKNSKITLFIVFLLPTCLVFSTFILYPIFSTFINSFFDWSGLSANKTFIGLTNYINLFQDSSFKATLVNNLYVIITSVLFQIPLGLVLALVIVKNNVRNKLLSIIYFLPYLLSTMAVGLVWTLFYDPYFGVVNNALKWIGVENWQITWLADPKTALIAVLIVVVWFYAPFYMVILRAALVGVPKSLYEAADIDGASKTQQFFKITLPTIKPTLVTSSILSIVGSLKSFDIFYIMTNGGPGTSTELVGTYMYKQAFVNYKMGYASSIAFVMFLITLLVSVFVKTFNRRRGQA</sequence>
<dbReference type="Gene3D" id="1.10.3720.10">
    <property type="entry name" value="MetI-like"/>
    <property type="match status" value="1"/>
</dbReference>